<dbReference type="InterPro" id="IPR001283">
    <property type="entry name" value="CRISP-related"/>
</dbReference>
<accession>A0AAV9X7A1</accession>
<evidence type="ECO:0000256" key="1">
    <source>
        <dbReference type="SAM" id="SignalP"/>
    </source>
</evidence>
<reference evidence="3 4" key="1">
    <citation type="submission" date="2019-10" db="EMBL/GenBank/DDBJ databases">
        <authorList>
            <person name="Palmer J.M."/>
        </authorList>
    </citation>
    <scope>NUCLEOTIDE SEQUENCE [LARGE SCALE GENOMIC DNA]</scope>
    <source>
        <strain evidence="3 4">TWF694</strain>
    </source>
</reference>
<dbReference type="PRINTS" id="PR00837">
    <property type="entry name" value="V5TPXLIKE"/>
</dbReference>
<dbReference type="EMBL" id="JAVHJO010000012">
    <property type="protein sequence ID" value="KAK6532163.1"/>
    <property type="molecule type" value="Genomic_DNA"/>
</dbReference>
<dbReference type="InterPro" id="IPR018244">
    <property type="entry name" value="Allrgn_V5/Tpx1_CS"/>
</dbReference>
<dbReference type="PANTHER" id="PTHR10334">
    <property type="entry name" value="CYSTEINE-RICH SECRETORY PROTEIN-RELATED"/>
    <property type="match status" value="1"/>
</dbReference>
<dbReference type="Pfam" id="PF00188">
    <property type="entry name" value="CAP"/>
    <property type="match status" value="1"/>
</dbReference>
<dbReference type="Proteomes" id="UP001365542">
    <property type="component" value="Unassembled WGS sequence"/>
</dbReference>
<dbReference type="InterPro" id="IPR014044">
    <property type="entry name" value="CAP_dom"/>
</dbReference>
<comment type="caution">
    <text evidence="3">The sequence shown here is derived from an EMBL/GenBank/DDBJ whole genome shotgun (WGS) entry which is preliminary data.</text>
</comment>
<dbReference type="SUPFAM" id="SSF55797">
    <property type="entry name" value="PR-1-like"/>
    <property type="match status" value="1"/>
</dbReference>
<organism evidence="3 4">
    <name type="scientific">Orbilia ellipsospora</name>
    <dbReference type="NCBI Taxonomy" id="2528407"/>
    <lineage>
        <taxon>Eukaryota</taxon>
        <taxon>Fungi</taxon>
        <taxon>Dikarya</taxon>
        <taxon>Ascomycota</taxon>
        <taxon>Pezizomycotina</taxon>
        <taxon>Orbiliomycetes</taxon>
        <taxon>Orbiliales</taxon>
        <taxon>Orbiliaceae</taxon>
        <taxon>Orbilia</taxon>
    </lineage>
</organism>
<dbReference type="GO" id="GO:0005576">
    <property type="term" value="C:extracellular region"/>
    <property type="evidence" value="ECO:0007669"/>
    <property type="project" value="InterPro"/>
</dbReference>
<dbReference type="PROSITE" id="PS01009">
    <property type="entry name" value="CRISP_1"/>
    <property type="match status" value="1"/>
</dbReference>
<sequence>MKFSYIALFASILSFGSAAPSPKAEGVAALVEPVSTYETDPTKRDPGTKVNVARATKTVTASMLQSLMLNYHNQARAHHGVTALTWNTTLAAAALKSASKCVFAHTANNKYGENIAAGTYTNPAFYAALWYNEGSLYNFSKPGFSEATGHFTQVVWRGTKQLGCAWVKCPGDFPWYLFCEYSPAGNVLPASNFATNVLRSKAAPPNPSQPSGNL</sequence>
<proteinExistence type="predicted"/>
<evidence type="ECO:0000313" key="4">
    <source>
        <dbReference type="Proteomes" id="UP001365542"/>
    </source>
</evidence>
<evidence type="ECO:0000259" key="2">
    <source>
        <dbReference type="SMART" id="SM00198"/>
    </source>
</evidence>
<keyword evidence="1" id="KW-0732">Signal</keyword>
<keyword evidence="4" id="KW-1185">Reference proteome</keyword>
<dbReference type="SMART" id="SM00198">
    <property type="entry name" value="SCP"/>
    <property type="match status" value="1"/>
</dbReference>
<feature type="chain" id="PRO_5043889068" description="SCP domain-containing protein" evidence="1">
    <location>
        <begin position="19"/>
        <end position="214"/>
    </location>
</feature>
<feature type="domain" description="SCP" evidence="2">
    <location>
        <begin position="63"/>
        <end position="189"/>
    </location>
</feature>
<protein>
    <recommendedName>
        <fullName evidence="2">SCP domain-containing protein</fullName>
    </recommendedName>
</protein>
<evidence type="ECO:0000313" key="3">
    <source>
        <dbReference type="EMBL" id="KAK6532163.1"/>
    </source>
</evidence>
<dbReference type="AlphaFoldDB" id="A0AAV9X7A1"/>
<name>A0AAV9X7A1_9PEZI</name>
<gene>
    <name evidence="3" type="ORF">TWF694_003323</name>
</gene>
<dbReference type="Gene3D" id="3.40.33.10">
    <property type="entry name" value="CAP"/>
    <property type="match status" value="1"/>
</dbReference>
<dbReference type="InterPro" id="IPR035940">
    <property type="entry name" value="CAP_sf"/>
</dbReference>
<feature type="signal peptide" evidence="1">
    <location>
        <begin position="1"/>
        <end position="18"/>
    </location>
</feature>